<protein>
    <submittedName>
        <fullName evidence="2">Uncharacterized protein</fullName>
    </submittedName>
</protein>
<evidence type="ECO:0000313" key="2">
    <source>
        <dbReference type="EMBL" id="BAD17052.1"/>
    </source>
</evidence>
<proteinExistence type="predicted"/>
<reference evidence="3" key="1">
    <citation type="journal article" date="2005" name="Nature">
        <title>The map-based sequence of the rice genome.</title>
        <authorList>
            <consortium name="International rice genome sequencing project (IRGSP)"/>
            <person name="Matsumoto T."/>
            <person name="Wu J."/>
            <person name="Kanamori H."/>
            <person name="Katayose Y."/>
            <person name="Fujisawa M."/>
            <person name="Namiki N."/>
            <person name="Mizuno H."/>
            <person name="Yamamoto K."/>
            <person name="Antonio B.A."/>
            <person name="Baba T."/>
            <person name="Sakata K."/>
            <person name="Nagamura Y."/>
            <person name="Aoki H."/>
            <person name="Arikawa K."/>
            <person name="Arita K."/>
            <person name="Bito T."/>
            <person name="Chiden Y."/>
            <person name="Fujitsuka N."/>
            <person name="Fukunaka R."/>
            <person name="Hamada M."/>
            <person name="Harada C."/>
            <person name="Hayashi A."/>
            <person name="Hijishita S."/>
            <person name="Honda M."/>
            <person name="Hosokawa S."/>
            <person name="Ichikawa Y."/>
            <person name="Idonuma A."/>
            <person name="Iijima M."/>
            <person name="Ikeda M."/>
            <person name="Ikeno M."/>
            <person name="Ito K."/>
            <person name="Ito S."/>
            <person name="Ito T."/>
            <person name="Ito Y."/>
            <person name="Ito Y."/>
            <person name="Iwabuchi A."/>
            <person name="Kamiya K."/>
            <person name="Karasawa W."/>
            <person name="Kurita K."/>
            <person name="Katagiri S."/>
            <person name="Kikuta A."/>
            <person name="Kobayashi H."/>
            <person name="Kobayashi N."/>
            <person name="Machita K."/>
            <person name="Maehara T."/>
            <person name="Masukawa M."/>
            <person name="Mizubayashi T."/>
            <person name="Mukai Y."/>
            <person name="Nagasaki H."/>
            <person name="Nagata Y."/>
            <person name="Naito S."/>
            <person name="Nakashima M."/>
            <person name="Nakama Y."/>
            <person name="Nakamichi Y."/>
            <person name="Nakamura M."/>
            <person name="Meguro A."/>
            <person name="Negishi M."/>
            <person name="Ohta I."/>
            <person name="Ohta T."/>
            <person name="Okamoto M."/>
            <person name="Ono N."/>
            <person name="Saji S."/>
            <person name="Sakaguchi M."/>
            <person name="Sakai K."/>
            <person name="Shibata M."/>
            <person name="Shimokawa T."/>
            <person name="Song J."/>
            <person name="Takazaki Y."/>
            <person name="Terasawa K."/>
            <person name="Tsugane M."/>
            <person name="Tsuji K."/>
            <person name="Ueda S."/>
            <person name="Waki K."/>
            <person name="Yamagata H."/>
            <person name="Yamamoto M."/>
            <person name="Yamamoto S."/>
            <person name="Yamane H."/>
            <person name="Yoshiki S."/>
            <person name="Yoshihara R."/>
            <person name="Yukawa K."/>
            <person name="Zhong H."/>
            <person name="Yano M."/>
            <person name="Yuan Q."/>
            <person name="Ouyang S."/>
            <person name="Liu J."/>
            <person name="Jones K.M."/>
            <person name="Gansberger K."/>
            <person name="Moffat K."/>
            <person name="Hill J."/>
            <person name="Bera J."/>
            <person name="Fadrosh D."/>
            <person name="Jin S."/>
            <person name="Johri S."/>
            <person name="Kim M."/>
            <person name="Overton L."/>
            <person name="Reardon M."/>
            <person name="Tsitrin T."/>
            <person name="Vuong H."/>
            <person name="Weaver B."/>
            <person name="Ciecko A."/>
            <person name="Tallon L."/>
            <person name="Jackson J."/>
            <person name="Pai G."/>
            <person name="Aken S.V."/>
            <person name="Utterback T."/>
            <person name="Reidmuller S."/>
            <person name="Feldblyum T."/>
            <person name="Hsiao J."/>
            <person name="Zismann V."/>
            <person name="Iobst S."/>
            <person name="de Vazeille A.R."/>
            <person name="Buell C.R."/>
            <person name="Ying K."/>
            <person name="Li Y."/>
            <person name="Lu T."/>
            <person name="Huang Y."/>
            <person name="Zhao Q."/>
            <person name="Feng Q."/>
            <person name="Zhang L."/>
            <person name="Zhu J."/>
            <person name="Weng Q."/>
            <person name="Mu J."/>
            <person name="Lu Y."/>
            <person name="Fan D."/>
            <person name="Liu Y."/>
            <person name="Guan J."/>
            <person name="Zhang Y."/>
            <person name="Yu S."/>
            <person name="Liu X."/>
            <person name="Zhang Y."/>
            <person name="Hong G."/>
            <person name="Han B."/>
            <person name="Choisne N."/>
            <person name="Demange N."/>
            <person name="Orjeda G."/>
            <person name="Samain S."/>
            <person name="Cattolico L."/>
            <person name="Pelletier E."/>
            <person name="Couloux A."/>
            <person name="Segurens B."/>
            <person name="Wincker P."/>
            <person name="D'Hont A."/>
            <person name="Scarpelli C."/>
            <person name="Weissenbach J."/>
            <person name="Salanoubat M."/>
            <person name="Quetier F."/>
            <person name="Yu Y."/>
            <person name="Kim H.R."/>
            <person name="Rambo T."/>
            <person name="Currie J."/>
            <person name="Collura K."/>
            <person name="Luo M."/>
            <person name="Yang T."/>
            <person name="Ammiraju J.S.S."/>
            <person name="Engler F."/>
            <person name="Soderlund C."/>
            <person name="Wing R.A."/>
            <person name="Palmer L.E."/>
            <person name="de la Bastide M."/>
            <person name="Spiegel L."/>
            <person name="Nascimento L."/>
            <person name="Zutavern T."/>
            <person name="O'Shaughnessy A."/>
            <person name="Dike S."/>
            <person name="Dedhia N."/>
            <person name="Preston R."/>
            <person name="Balija V."/>
            <person name="McCombie W.R."/>
            <person name="Chow T."/>
            <person name="Chen H."/>
            <person name="Chung M."/>
            <person name="Chen C."/>
            <person name="Shaw J."/>
            <person name="Wu H."/>
            <person name="Hsiao K."/>
            <person name="Chao Y."/>
            <person name="Chu M."/>
            <person name="Cheng C."/>
            <person name="Hour A."/>
            <person name="Lee P."/>
            <person name="Lin S."/>
            <person name="Lin Y."/>
            <person name="Liou J."/>
            <person name="Liu S."/>
            <person name="Hsing Y."/>
            <person name="Raghuvanshi S."/>
            <person name="Mohanty A."/>
            <person name="Bharti A.K."/>
            <person name="Gaur A."/>
            <person name="Gupta V."/>
            <person name="Kumar D."/>
            <person name="Ravi V."/>
            <person name="Vij S."/>
            <person name="Kapur A."/>
            <person name="Khurana P."/>
            <person name="Khurana P."/>
            <person name="Khurana J.P."/>
            <person name="Tyagi A.K."/>
            <person name="Gaikwad K."/>
            <person name="Singh A."/>
            <person name="Dalal V."/>
            <person name="Srivastava S."/>
            <person name="Dixit A."/>
            <person name="Pal A.K."/>
            <person name="Ghazi I.A."/>
            <person name="Yadav M."/>
            <person name="Pandit A."/>
            <person name="Bhargava A."/>
            <person name="Sureshbabu K."/>
            <person name="Batra K."/>
            <person name="Sharma T.R."/>
            <person name="Mohapatra T."/>
            <person name="Singh N.K."/>
            <person name="Messing J."/>
            <person name="Nelson A.B."/>
            <person name="Fuks G."/>
            <person name="Kavchok S."/>
            <person name="Keizer G."/>
            <person name="Linton E."/>
            <person name="Llaca V."/>
            <person name="Song R."/>
            <person name="Tanyolac B."/>
            <person name="Young S."/>
            <person name="Ho-Il K."/>
            <person name="Hahn J.H."/>
            <person name="Sangsakoo G."/>
            <person name="Vanavichit A."/>
            <person name="de Mattos Luiz.A.T."/>
            <person name="Zimmer P.D."/>
            <person name="Malone G."/>
            <person name="Dellagostin O."/>
            <person name="de Oliveira A.C."/>
            <person name="Bevan M."/>
            <person name="Bancroft I."/>
            <person name="Minx P."/>
            <person name="Cordum H."/>
            <person name="Wilson R."/>
            <person name="Cheng Z."/>
            <person name="Jin W."/>
            <person name="Jiang J."/>
            <person name="Leong S.A."/>
            <person name="Iwama H."/>
            <person name="Gojobori T."/>
            <person name="Itoh T."/>
            <person name="Niimura Y."/>
            <person name="Fujii Y."/>
            <person name="Habara T."/>
            <person name="Sakai H."/>
            <person name="Sato Y."/>
            <person name="Wilson G."/>
            <person name="Kumar K."/>
            <person name="McCouch S."/>
            <person name="Juretic N."/>
            <person name="Hoen D."/>
            <person name="Wright S."/>
            <person name="Bruskiewich R."/>
            <person name="Bureau T."/>
            <person name="Miyao A."/>
            <person name="Hirochika H."/>
            <person name="Nishikawa T."/>
            <person name="Kadowaki K."/>
            <person name="Sugiura M."/>
            <person name="Burr B."/>
            <person name="Sasaki T."/>
        </authorList>
    </citation>
    <scope>NUCLEOTIDE SEQUENCE [LARGE SCALE GENOMIC DNA]</scope>
    <source>
        <strain evidence="3">cv. Nipponbare</strain>
    </source>
</reference>
<accession>Q6Z9T1</accession>
<keyword evidence="1" id="KW-0472">Membrane</keyword>
<keyword evidence="1" id="KW-1133">Transmembrane helix</keyword>
<evidence type="ECO:0000256" key="1">
    <source>
        <dbReference type="SAM" id="Phobius"/>
    </source>
</evidence>
<name>Q6Z9T1_ORYSJ</name>
<dbReference type="EMBL" id="AP004692">
    <property type="protein sequence ID" value="BAD17052.1"/>
    <property type="molecule type" value="Genomic_DNA"/>
</dbReference>
<dbReference type="AlphaFoldDB" id="Q6Z9T1"/>
<dbReference type="Proteomes" id="UP000000763">
    <property type="component" value="Chromosome 8"/>
</dbReference>
<feature type="transmembrane region" description="Helical" evidence="1">
    <location>
        <begin position="19"/>
        <end position="39"/>
    </location>
</feature>
<gene>
    <name evidence="2" type="primary">P0455A11.39</name>
</gene>
<feature type="transmembrane region" description="Helical" evidence="1">
    <location>
        <begin position="45"/>
        <end position="64"/>
    </location>
</feature>
<organism evidence="2 3">
    <name type="scientific">Oryza sativa subsp. japonica</name>
    <name type="common">Rice</name>
    <dbReference type="NCBI Taxonomy" id="39947"/>
    <lineage>
        <taxon>Eukaryota</taxon>
        <taxon>Viridiplantae</taxon>
        <taxon>Streptophyta</taxon>
        <taxon>Embryophyta</taxon>
        <taxon>Tracheophyta</taxon>
        <taxon>Spermatophyta</taxon>
        <taxon>Magnoliopsida</taxon>
        <taxon>Liliopsida</taxon>
        <taxon>Poales</taxon>
        <taxon>Poaceae</taxon>
        <taxon>BOP clade</taxon>
        <taxon>Oryzoideae</taxon>
        <taxon>Oryzeae</taxon>
        <taxon>Oryzinae</taxon>
        <taxon>Oryza</taxon>
        <taxon>Oryza sativa</taxon>
    </lineage>
</organism>
<keyword evidence="1" id="KW-0812">Transmembrane</keyword>
<reference evidence="3" key="2">
    <citation type="journal article" date="2008" name="Nucleic Acids Res.">
        <title>The rice annotation project database (RAP-DB): 2008 update.</title>
        <authorList>
            <consortium name="The rice annotation project (RAP)"/>
        </authorList>
    </citation>
    <scope>GENOME REANNOTATION</scope>
    <source>
        <strain evidence="3">cv. Nipponbare</strain>
    </source>
</reference>
<evidence type="ECO:0000313" key="3">
    <source>
        <dbReference type="Proteomes" id="UP000000763"/>
    </source>
</evidence>
<sequence>MEAKVAAGADTHRGRGGNLASAVVGITAASSAVTMVAAGDVSPPVAFGLFVLLLAGLTLAASPVRRGFDNGMILTFSYRILLSIQNLRLHSSSSQMESPQDIQSMKVEPCHLDTTNILSKQTYEDPNMIIQTWILLTMHYMSIEKIEIWLYQKL</sequence>